<feature type="compositionally biased region" description="Pro residues" evidence="1">
    <location>
        <begin position="383"/>
        <end position="395"/>
    </location>
</feature>
<dbReference type="PANTHER" id="PTHR34351:SF1">
    <property type="entry name" value="SLR1927 PROTEIN"/>
    <property type="match status" value="1"/>
</dbReference>
<evidence type="ECO:0000259" key="3">
    <source>
        <dbReference type="Pfam" id="PF01882"/>
    </source>
</evidence>
<dbReference type="PANTHER" id="PTHR34351">
    <property type="entry name" value="SLR1927 PROTEIN-RELATED"/>
    <property type="match status" value="1"/>
</dbReference>
<evidence type="ECO:0000313" key="4">
    <source>
        <dbReference type="EMBL" id="MEA5522313.1"/>
    </source>
</evidence>
<dbReference type="RefSeq" id="WP_323307001.1">
    <property type="nucleotide sequence ID" value="NZ_JAYGHT010000161.1"/>
</dbReference>
<reference evidence="4 5" key="1">
    <citation type="submission" date="2023-12" db="EMBL/GenBank/DDBJ databases">
        <title>Baltic Sea Cyanobacteria.</title>
        <authorList>
            <person name="Delbaje E."/>
            <person name="Fewer D.P."/>
            <person name="Shishido T.K."/>
        </authorList>
    </citation>
    <scope>NUCLEOTIDE SEQUENCE [LARGE SCALE GENOMIC DNA]</scope>
    <source>
        <strain evidence="4 5">CCNP 1315</strain>
    </source>
</reference>
<dbReference type="Proteomes" id="UP001301728">
    <property type="component" value="Unassembled WGS sequence"/>
</dbReference>
<dbReference type="Pfam" id="PF01882">
    <property type="entry name" value="DUF58"/>
    <property type="match status" value="1"/>
</dbReference>
<keyword evidence="5" id="KW-1185">Reference proteome</keyword>
<dbReference type="EMBL" id="JAYGHT010000161">
    <property type="protein sequence ID" value="MEA5522313.1"/>
    <property type="molecule type" value="Genomic_DNA"/>
</dbReference>
<gene>
    <name evidence="4" type="ORF">VB854_25575</name>
</gene>
<keyword evidence="2" id="KW-0812">Transmembrane</keyword>
<organism evidence="4 5">
    <name type="scientific">Limnoraphis robusta CCNP1315</name>
    <dbReference type="NCBI Taxonomy" id="3110306"/>
    <lineage>
        <taxon>Bacteria</taxon>
        <taxon>Bacillati</taxon>
        <taxon>Cyanobacteriota</taxon>
        <taxon>Cyanophyceae</taxon>
        <taxon>Oscillatoriophycideae</taxon>
        <taxon>Oscillatoriales</taxon>
        <taxon>Sirenicapillariaceae</taxon>
        <taxon>Limnoraphis</taxon>
    </lineage>
</organism>
<accession>A0ABU5U889</accession>
<proteinExistence type="predicted"/>
<sequence length="395" mass="42311">MTPAANAHPADLQPAGDAIRPRHRRATLGWSGFLFVFITVFLAIGAVNSQNNLLFWVFGLAVAAVIVSGIISGNSLMGLRHAAHDIPDTPVGVTRDLSHTLVSRNRLLPVFALNIRELDAADTRPGCALHIAPRSITRATIPWTPTRRGPTDFDRVLVESRFPFGFIVKSLEYSIPRRALVTPPLLDLDPRLIAALGEGQTEHRIKRARRNATGAYFGLRPYAPGDPRRLIAWRPSARRSDLLVVEHAEPQGRSVWIHLTAPPPSPLSPGPFDYLAERAIALAASLAQAGSRSGRPVGVWAPWAGVKLSPATGAPAESRAVRALAMIDSAAPFGPDSEPPVRPGDSVITIPMAAANSGVASDELLDPARPDDWLAPGAVLPPSLLPPAPSPRPRR</sequence>
<name>A0ABU5U889_9CYAN</name>
<feature type="region of interest" description="Disordered" evidence="1">
    <location>
        <begin position="361"/>
        <end position="395"/>
    </location>
</feature>
<keyword evidence="2" id="KW-0472">Membrane</keyword>
<protein>
    <submittedName>
        <fullName evidence="4">DUF58 domain-containing protein</fullName>
    </submittedName>
</protein>
<keyword evidence="2" id="KW-1133">Transmembrane helix</keyword>
<feature type="transmembrane region" description="Helical" evidence="2">
    <location>
        <begin position="28"/>
        <end position="47"/>
    </location>
</feature>
<feature type="transmembrane region" description="Helical" evidence="2">
    <location>
        <begin position="53"/>
        <end position="71"/>
    </location>
</feature>
<comment type="caution">
    <text evidence="4">The sequence shown here is derived from an EMBL/GenBank/DDBJ whole genome shotgun (WGS) entry which is preliminary data.</text>
</comment>
<evidence type="ECO:0000313" key="5">
    <source>
        <dbReference type="Proteomes" id="UP001301728"/>
    </source>
</evidence>
<feature type="domain" description="DUF58" evidence="3">
    <location>
        <begin position="219"/>
        <end position="335"/>
    </location>
</feature>
<dbReference type="InterPro" id="IPR002881">
    <property type="entry name" value="DUF58"/>
</dbReference>
<evidence type="ECO:0000256" key="2">
    <source>
        <dbReference type="SAM" id="Phobius"/>
    </source>
</evidence>
<evidence type="ECO:0000256" key="1">
    <source>
        <dbReference type="SAM" id="MobiDB-lite"/>
    </source>
</evidence>